<feature type="domain" description="Hcy-binding" evidence="3">
    <location>
        <begin position="2"/>
        <end position="59"/>
    </location>
</feature>
<dbReference type="SUPFAM" id="SSF82282">
    <property type="entry name" value="Homocysteine S-methyltransferase"/>
    <property type="match status" value="1"/>
</dbReference>
<reference evidence="4 5" key="1">
    <citation type="submission" date="2019-04" db="EMBL/GenBank/DDBJ databases">
        <title>Three New Species of Nocardioides, Nocardioides euryhalodurans sp. nov., Nocardioides seonyuensis sp. nov. and Nocardioides eburneoflavus sp. nov. Isolated from Soil.</title>
        <authorList>
            <person name="Roh S.G."/>
            <person name="Lee C."/>
            <person name="Kim M.-K."/>
            <person name="Kim S.B."/>
        </authorList>
    </citation>
    <scope>NUCLEOTIDE SEQUENCE [LARGE SCALE GENOMIC DNA]</scope>
    <source>
        <strain evidence="4 5">MMS17-SY213</strain>
    </source>
</reference>
<evidence type="ECO:0000259" key="3">
    <source>
        <dbReference type="Pfam" id="PF02574"/>
    </source>
</evidence>
<keyword evidence="1" id="KW-0489">Methyltransferase</keyword>
<keyword evidence="5" id="KW-1185">Reference proteome</keyword>
<dbReference type="InterPro" id="IPR003726">
    <property type="entry name" value="HCY_dom"/>
</dbReference>
<name>A0A4Z1CPQ2_9ACTN</name>
<evidence type="ECO:0000256" key="2">
    <source>
        <dbReference type="ARBA" id="ARBA00022679"/>
    </source>
</evidence>
<dbReference type="InterPro" id="IPR036589">
    <property type="entry name" value="HCY_dom_sf"/>
</dbReference>
<protein>
    <recommendedName>
        <fullName evidence="3">Hcy-binding domain-containing protein</fullName>
    </recommendedName>
</protein>
<evidence type="ECO:0000313" key="5">
    <source>
        <dbReference type="Proteomes" id="UP000297496"/>
    </source>
</evidence>
<proteinExistence type="predicted"/>
<dbReference type="Proteomes" id="UP000297496">
    <property type="component" value="Unassembled WGS sequence"/>
</dbReference>
<dbReference type="EMBL" id="SRRO01000001">
    <property type="protein sequence ID" value="TGN66955.1"/>
    <property type="molecule type" value="Genomic_DNA"/>
</dbReference>
<comment type="caution">
    <text evidence="4">The sequence shown here is derived from an EMBL/GenBank/DDBJ whole genome shotgun (WGS) entry which is preliminary data.</text>
</comment>
<keyword evidence="2" id="KW-0808">Transferase</keyword>
<dbReference type="AlphaFoldDB" id="A0A4Z1CPQ2"/>
<dbReference type="GO" id="GO:0032259">
    <property type="term" value="P:methylation"/>
    <property type="evidence" value="ECO:0007669"/>
    <property type="project" value="UniProtKB-KW"/>
</dbReference>
<evidence type="ECO:0000256" key="1">
    <source>
        <dbReference type="ARBA" id="ARBA00022603"/>
    </source>
</evidence>
<dbReference type="Gene3D" id="3.20.20.330">
    <property type="entry name" value="Homocysteine-binding-like domain"/>
    <property type="match status" value="1"/>
</dbReference>
<accession>A0A4Z1CPQ2</accession>
<dbReference type="GO" id="GO:0008168">
    <property type="term" value="F:methyltransferase activity"/>
    <property type="evidence" value="ECO:0007669"/>
    <property type="project" value="UniProtKB-KW"/>
</dbReference>
<dbReference type="Pfam" id="PF02574">
    <property type="entry name" value="S-methyl_trans"/>
    <property type="match status" value="1"/>
</dbReference>
<gene>
    <name evidence="4" type="ORF">EXE59_18605</name>
</gene>
<evidence type="ECO:0000313" key="4">
    <source>
        <dbReference type="EMBL" id="TGN66955.1"/>
    </source>
</evidence>
<organism evidence="4 5">
    <name type="scientific">Nocardioides eburneiflavus</name>
    <dbReference type="NCBI Taxonomy" id="2518372"/>
    <lineage>
        <taxon>Bacteria</taxon>
        <taxon>Bacillati</taxon>
        <taxon>Actinomycetota</taxon>
        <taxon>Actinomycetes</taxon>
        <taxon>Propionibacteriales</taxon>
        <taxon>Nocardioidaceae</taxon>
        <taxon>Nocardioides</taxon>
    </lineage>
</organism>
<sequence length="64" mass="7056">MVILDCEMSNALEDRGHDLSDDLWTARLLRGGVAEIAAMHRAYFEAGADVATASYRARMPQGQM</sequence>
<dbReference type="OrthoDB" id="9803687at2"/>